<dbReference type="RefSeq" id="WP_269416974.1">
    <property type="nucleotide sequence ID" value="NZ_JAPWGL010000006.1"/>
</dbReference>
<keyword evidence="3" id="KW-1185">Reference proteome</keyword>
<dbReference type="EMBL" id="JAPWGL010000006">
    <property type="protein sequence ID" value="MCZ4225316.1"/>
    <property type="molecule type" value="Genomic_DNA"/>
</dbReference>
<organism evidence="2 3">
    <name type="scientific">Pedobacter rhodius</name>
    <dbReference type="NCBI Taxonomy" id="3004098"/>
    <lineage>
        <taxon>Bacteria</taxon>
        <taxon>Pseudomonadati</taxon>
        <taxon>Bacteroidota</taxon>
        <taxon>Sphingobacteriia</taxon>
        <taxon>Sphingobacteriales</taxon>
        <taxon>Sphingobacteriaceae</taxon>
        <taxon>Pedobacter</taxon>
    </lineage>
</organism>
<reference evidence="2" key="1">
    <citation type="submission" date="2022-12" db="EMBL/GenBank/DDBJ databases">
        <title>Genome sequence of SJ11.</title>
        <authorList>
            <person name="Woo H."/>
        </authorList>
    </citation>
    <scope>NUCLEOTIDE SEQUENCE</scope>
    <source>
        <strain evidence="2">SJ11</strain>
    </source>
</reference>
<gene>
    <name evidence="2" type="ORF">O0931_18530</name>
</gene>
<dbReference type="Pfam" id="PF10047">
    <property type="entry name" value="DUF2281"/>
    <property type="match status" value="1"/>
</dbReference>
<dbReference type="InterPro" id="IPR018739">
    <property type="entry name" value="DUF2281"/>
</dbReference>
<feature type="domain" description="DUF2281" evidence="1">
    <location>
        <begin position="6"/>
        <end position="68"/>
    </location>
</feature>
<dbReference type="Proteomes" id="UP001144341">
    <property type="component" value="Unassembled WGS sequence"/>
</dbReference>
<protein>
    <submittedName>
        <fullName evidence="2">DUF2281 domain-containing protein</fullName>
    </submittedName>
</protein>
<sequence>MSQAHIFDKIKMLPPNYQQEVEDFIDFISEKSARNKAKQGNKRTLGLLKGKMKVSKDFDEPLTDFQNYMQ</sequence>
<evidence type="ECO:0000259" key="1">
    <source>
        <dbReference type="Pfam" id="PF10047"/>
    </source>
</evidence>
<accession>A0ABT4L2Y0</accession>
<proteinExistence type="predicted"/>
<evidence type="ECO:0000313" key="3">
    <source>
        <dbReference type="Proteomes" id="UP001144341"/>
    </source>
</evidence>
<evidence type="ECO:0000313" key="2">
    <source>
        <dbReference type="EMBL" id="MCZ4225316.1"/>
    </source>
</evidence>
<name>A0ABT4L2Y0_9SPHI</name>
<comment type="caution">
    <text evidence="2">The sequence shown here is derived from an EMBL/GenBank/DDBJ whole genome shotgun (WGS) entry which is preliminary data.</text>
</comment>